<comment type="caution">
    <text evidence="2">The sequence shown here is derived from an EMBL/GenBank/DDBJ whole genome shotgun (WGS) entry which is preliminary data.</text>
</comment>
<gene>
    <name evidence="2" type="ORF">KUTeg_017061</name>
</gene>
<dbReference type="EMBL" id="JARBDR010000813">
    <property type="protein sequence ID" value="KAJ8306516.1"/>
    <property type="molecule type" value="Genomic_DNA"/>
</dbReference>
<evidence type="ECO:0000313" key="2">
    <source>
        <dbReference type="EMBL" id="KAJ8306516.1"/>
    </source>
</evidence>
<evidence type="ECO:0000313" key="3">
    <source>
        <dbReference type="Proteomes" id="UP001217089"/>
    </source>
</evidence>
<accession>A0ABQ9EMP7</accession>
<evidence type="ECO:0008006" key="4">
    <source>
        <dbReference type="Google" id="ProtNLM"/>
    </source>
</evidence>
<feature type="coiled-coil region" evidence="1">
    <location>
        <begin position="13"/>
        <end position="63"/>
    </location>
</feature>
<evidence type="ECO:0000256" key="1">
    <source>
        <dbReference type="SAM" id="Coils"/>
    </source>
</evidence>
<proteinExistence type="predicted"/>
<name>A0ABQ9EMP7_TEGGR</name>
<reference evidence="2 3" key="1">
    <citation type="submission" date="2022-12" db="EMBL/GenBank/DDBJ databases">
        <title>Chromosome-level genome of Tegillarca granosa.</title>
        <authorList>
            <person name="Kim J."/>
        </authorList>
    </citation>
    <scope>NUCLEOTIDE SEQUENCE [LARGE SCALE GENOMIC DNA]</scope>
    <source>
        <strain evidence="2">Teg-2019</strain>
        <tissue evidence="2">Adductor muscle</tissue>
    </source>
</reference>
<dbReference type="Proteomes" id="UP001217089">
    <property type="component" value="Unassembled WGS sequence"/>
</dbReference>
<sequence>MKQDYIKMASSYQDEIKEKIKGLTKEEAEAKLNNDLDDYIQNLAKQQKENKSAEEKKELTIDEKIEELYRHPAFMQEIDFSKPLSPDLEGLMRLKYEDEDPTAKAESYKDEGNYLFKKKQYKTAIENYTEGIKCKCPDRQLNAILYSNRAACHYHLGNYRSSLNDSIFSRKFKSTHMKSIVRGAMCCLQLKRYDDVKVWCDAGLFVSFDQNTTSRCEATVFNCYYSIPK</sequence>
<dbReference type="PANTHER" id="PTHR46035">
    <property type="entry name" value="TETRATRICOPEPTIDE REPEAT PROTEIN 4"/>
    <property type="match status" value="1"/>
</dbReference>
<dbReference type="SUPFAM" id="SSF48452">
    <property type="entry name" value="TPR-like"/>
    <property type="match status" value="1"/>
</dbReference>
<organism evidence="2 3">
    <name type="scientific">Tegillarca granosa</name>
    <name type="common">Malaysian cockle</name>
    <name type="synonym">Anadara granosa</name>
    <dbReference type="NCBI Taxonomy" id="220873"/>
    <lineage>
        <taxon>Eukaryota</taxon>
        <taxon>Metazoa</taxon>
        <taxon>Spiralia</taxon>
        <taxon>Lophotrochozoa</taxon>
        <taxon>Mollusca</taxon>
        <taxon>Bivalvia</taxon>
        <taxon>Autobranchia</taxon>
        <taxon>Pteriomorphia</taxon>
        <taxon>Arcoida</taxon>
        <taxon>Arcoidea</taxon>
        <taxon>Arcidae</taxon>
        <taxon>Tegillarca</taxon>
    </lineage>
</organism>
<keyword evidence="3" id="KW-1185">Reference proteome</keyword>
<dbReference type="PANTHER" id="PTHR46035:SF1">
    <property type="entry name" value="TETRATRICOPEPTIDE REPEAT PROTEIN 4"/>
    <property type="match status" value="1"/>
</dbReference>
<dbReference type="InterPro" id="IPR011990">
    <property type="entry name" value="TPR-like_helical_dom_sf"/>
</dbReference>
<protein>
    <recommendedName>
        <fullName evidence="4">Tetratricopeptide repeat protein 4</fullName>
    </recommendedName>
</protein>
<keyword evidence="1" id="KW-0175">Coiled coil</keyword>
<dbReference type="Gene3D" id="1.25.40.10">
    <property type="entry name" value="Tetratricopeptide repeat domain"/>
    <property type="match status" value="1"/>
</dbReference>